<dbReference type="eggNOG" id="COG0101">
    <property type="taxonomic scope" value="Bacteria"/>
</dbReference>
<comment type="similarity">
    <text evidence="1 4 7">Belongs to the tRNA pseudouridine synthase TruA family.</text>
</comment>
<dbReference type="AlphaFoldDB" id="D9SVC9"/>
<comment type="caution">
    <text evidence="4">Lacks conserved residue(s) required for the propagation of feature annotation.</text>
</comment>
<evidence type="ECO:0000256" key="7">
    <source>
        <dbReference type="RuleBase" id="RU003792"/>
    </source>
</evidence>
<dbReference type="SUPFAM" id="SSF55120">
    <property type="entry name" value="Pseudouridine synthase"/>
    <property type="match status" value="1"/>
</dbReference>
<comment type="function">
    <text evidence="4">Formation of pseudouridine at positions 38, 39 and 40 in the anticodon stem and loop of transfer RNAs.</text>
</comment>
<dbReference type="FunFam" id="3.30.70.580:FF:000001">
    <property type="entry name" value="tRNA pseudouridine synthase A"/>
    <property type="match status" value="1"/>
</dbReference>
<dbReference type="InterPro" id="IPR020097">
    <property type="entry name" value="PsdUridine_synth_TruA_a/b_dom"/>
</dbReference>
<dbReference type="Pfam" id="PF01416">
    <property type="entry name" value="PseudoU_synth_1"/>
    <property type="match status" value="2"/>
</dbReference>
<reference evidence="9 10" key="1">
    <citation type="submission" date="2010-08" db="EMBL/GenBank/DDBJ databases">
        <title>Complete sequence of Clostridium cellulovorans 743B.</title>
        <authorList>
            <consortium name="US DOE Joint Genome Institute"/>
            <person name="Lucas S."/>
            <person name="Copeland A."/>
            <person name="Lapidus A."/>
            <person name="Cheng J.-F."/>
            <person name="Bruce D."/>
            <person name="Goodwin L."/>
            <person name="Pitluck S."/>
            <person name="Chertkov O."/>
            <person name="Detter J.C."/>
            <person name="Han C."/>
            <person name="Tapia R."/>
            <person name="Land M."/>
            <person name="Hauser L."/>
            <person name="Chang Y.-J."/>
            <person name="Jeffries C."/>
            <person name="Kyrpides N."/>
            <person name="Ivanova N."/>
            <person name="Mikhailova N."/>
            <person name="Hemme C.L."/>
            <person name="Woyke T."/>
        </authorList>
    </citation>
    <scope>NUCLEOTIDE SEQUENCE [LARGE SCALE GENOMIC DNA]</scope>
    <source>
        <strain evidence="10">ATCC 35296 / DSM 3052 / OCM 3 / 743B</strain>
    </source>
</reference>
<accession>D9SVC9</accession>
<evidence type="ECO:0000259" key="8">
    <source>
        <dbReference type="Pfam" id="PF01416"/>
    </source>
</evidence>
<dbReference type="InterPro" id="IPR001406">
    <property type="entry name" value="PsdUridine_synth_TruA"/>
</dbReference>
<dbReference type="GO" id="GO:0003723">
    <property type="term" value="F:RNA binding"/>
    <property type="evidence" value="ECO:0007669"/>
    <property type="project" value="InterPro"/>
</dbReference>
<dbReference type="RefSeq" id="WP_010076087.1">
    <property type="nucleotide sequence ID" value="NC_014393.1"/>
</dbReference>
<protein>
    <recommendedName>
        <fullName evidence="4">tRNA pseudouridine synthase A</fullName>
        <ecNumber evidence="4">5.4.99.12</ecNumber>
    </recommendedName>
    <alternativeName>
        <fullName evidence="4">tRNA pseudouridine(38-40) synthase</fullName>
    </alternativeName>
    <alternativeName>
        <fullName evidence="4">tRNA pseudouridylate synthase I</fullName>
    </alternativeName>
    <alternativeName>
        <fullName evidence="4">tRNA-uridine isomerase I</fullName>
    </alternativeName>
</protein>
<dbReference type="NCBIfam" id="TIGR00071">
    <property type="entry name" value="hisT_truA"/>
    <property type="match status" value="1"/>
</dbReference>
<dbReference type="CDD" id="cd02570">
    <property type="entry name" value="PseudoU_synth_EcTruA"/>
    <property type="match status" value="1"/>
</dbReference>
<evidence type="ECO:0000313" key="10">
    <source>
        <dbReference type="Proteomes" id="UP000002730"/>
    </source>
</evidence>
<keyword evidence="2 4" id="KW-0819">tRNA processing</keyword>
<evidence type="ECO:0000256" key="2">
    <source>
        <dbReference type="ARBA" id="ARBA00022694"/>
    </source>
</evidence>
<dbReference type="PIRSF" id="PIRSF001430">
    <property type="entry name" value="tRNA_psdUrid_synth"/>
    <property type="match status" value="1"/>
</dbReference>
<dbReference type="OrthoDB" id="9811823at2"/>
<dbReference type="KEGG" id="ccb:Clocel_1299"/>
<evidence type="ECO:0000256" key="5">
    <source>
        <dbReference type="PIRSR" id="PIRSR001430-1"/>
    </source>
</evidence>
<dbReference type="Gene3D" id="3.30.70.660">
    <property type="entry name" value="Pseudouridine synthase I, catalytic domain, C-terminal subdomain"/>
    <property type="match status" value="1"/>
</dbReference>
<dbReference type="InterPro" id="IPR020103">
    <property type="entry name" value="PsdUridine_synth_cat_dom_sf"/>
</dbReference>
<dbReference type="PANTHER" id="PTHR11142">
    <property type="entry name" value="PSEUDOURIDYLATE SYNTHASE"/>
    <property type="match status" value="1"/>
</dbReference>
<dbReference type="InterPro" id="IPR020094">
    <property type="entry name" value="TruA/RsuA/RluB/E/F_N"/>
</dbReference>
<keyword evidence="10" id="KW-1185">Reference proteome</keyword>
<organism evidence="9 10">
    <name type="scientific">Clostridium cellulovorans (strain ATCC 35296 / DSM 3052 / OCM 3 / 743B)</name>
    <dbReference type="NCBI Taxonomy" id="573061"/>
    <lineage>
        <taxon>Bacteria</taxon>
        <taxon>Bacillati</taxon>
        <taxon>Bacillota</taxon>
        <taxon>Clostridia</taxon>
        <taxon>Eubacteriales</taxon>
        <taxon>Clostridiaceae</taxon>
        <taxon>Clostridium</taxon>
    </lineage>
</organism>
<feature type="domain" description="Pseudouridine synthase I TruA alpha/beta" evidence="8">
    <location>
        <begin position="8"/>
        <end position="105"/>
    </location>
</feature>
<name>D9SVC9_CLOC7</name>
<dbReference type="GO" id="GO:0031119">
    <property type="term" value="P:tRNA pseudouridine synthesis"/>
    <property type="evidence" value="ECO:0007669"/>
    <property type="project" value="UniProtKB-UniRule"/>
</dbReference>
<dbReference type="EC" id="5.4.99.12" evidence="4"/>
<evidence type="ECO:0000256" key="1">
    <source>
        <dbReference type="ARBA" id="ARBA00009375"/>
    </source>
</evidence>
<evidence type="ECO:0000256" key="6">
    <source>
        <dbReference type="PIRSR" id="PIRSR001430-2"/>
    </source>
</evidence>
<evidence type="ECO:0000313" key="9">
    <source>
        <dbReference type="EMBL" id="ADL51053.1"/>
    </source>
</evidence>
<dbReference type="Proteomes" id="UP000002730">
    <property type="component" value="Chromosome"/>
</dbReference>
<feature type="domain" description="Pseudouridine synthase I TruA alpha/beta" evidence="8">
    <location>
        <begin position="144"/>
        <end position="245"/>
    </location>
</feature>
<dbReference type="HAMAP" id="MF_00171">
    <property type="entry name" value="TruA"/>
    <property type="match status" value="1"/>
</dbReference>
<feature type="active site" description="Nucleophile" evidence="4 5">
    <location>
        <position position="53"/>
    </location>
</feature>
<dbReference type="InterPro" id="IPR020095">
    <property type="entry name" value="PsdUridine_synth_TruA_C"/>
</dbReference>
<evidence type="ECO:0000256" key="3">
    <source>
        <dbReference type="ARBA" id="ARBA00023235"/>
    </source>
</evidence>
<keyword evidence="3 4" id="KW-0413">Isomerase</keyword>
<gene>
    <name evidence="4" type="primary">truA</name>
    <name evidence="9" type="ordered locus">Clocel_1299</name>
</gene>
<dbReference type="EMBL" id="CP002160">
    <property type="protein sequence ID" value="ADL51053.1"/>
    <property type="molecule type" value="Genomic_DNA"/>
</dbReference>
<dbReference type="PANTHER" id="PTHR11142:SF22">
    <property type="entry name" value="TRNA PSEUDOURIDINE SYNTHASE A 2"/>
    <property type="match status" value="1"/>
</dbReference>
<sequence>MRNLKLTIEFDGSRYKGWQNQKDKEQTVQGKIETVLSKMTGEEIEVIGCERIDTGAHADGYIANFKTNCELSCTAISIYLYEFLPEDILVKFIEEVDERFHARYNAKAKVYEYVINNNNLRNVFNRKYSYHIDIDLNIEEMLKAAEAFKGKHDFKAFTNLKSSAKSTVRTVEDILIKKDNGLIKIELIADDFLLNMERIIVGTLIEVGKGNVKATNVFKMLKDGKKIETIPMAQAKALFLKKVIY</sequence>
<feature type="binding site" evidence="4 6">
    <location>
        <position position="111"/>
    </location>
    <ligand>
        <name>substrate</name>
    </ligand>
</feature>
<dbReference type="STRING" id="573061.Clocel_1299"/>
<dbReference type="HOGENOM" id="CLU_014673_0_1_9"/>
<proteinExistence type="inferred from homology"/>
<dbReference type="GO" id="GO:0160147">
    <property type="term" value="F:tRNA pseudouridine(38-40) synthase activity"/>
    <property type="evidence" value="ECO:0007669"/>
    <property type="project" value="UniProtKB-EC"/>
</dbReference>
<dbReference type="Gene3D" id="3.30.70.580">
    <property type="entry name" value="Pseudouridine synthase I, catalytic domain, N-terminal subdomain"/>
    <property type="match status" value="1"/>
</dbReference>
<evidence type="ECO:0000256" key="4">
    <source>
        <dbReference type="HAMAP-Rule" id="MF_00171"/>
    </source>
</evidence>
<comment type="subunit">
    <text evidence="4">Homodimer.</text>
</comment>
<comment type="catalytic activity">
    <reaction evidence="4 7">
        <text>uridine(38/39/40) in tRNA = pseudouridine(38/39/40) in tRNA</text>
        <dbReference type="Rhea" id="RHEA:22376"/>
        <dbReference type="Rhea" id="RHEA-COMP:10085"/>
        <dbReference type="Rhea" id="RHEA-COMP:10087"/>
        <dbReference type="ChEBI" id="CHEBI:65314"/>
        <dbReference type="ChEBI" id="CHEBI:65315"/>
        <dbReference type="EC" id="5.4.99.12"/>
    </reaction>
</comment>